<feature type="domain" description="Sigma-54 factor interaction" evidence="7">
    <location>
        <begin position="236"/>
        <end position="465"/>
    </location>
</feature>
<dbReference type="Gene3D" id="3.30.450.20">
    <property type="entry name" value="PAS domain"/>
    <property type="match status" value="1"/>
</dbReference>
<feature type="domain" description="PAC" evidence="9">
    <location>
        <begin position="159"/>
        <end position="211"/>
    </location>
</feature>
<evidence type="ECO:0000259" key="8">
    <source>
        <dbReference type="PROSITE" id="PS50112"/>
    </source>
</evidence>
<keyword evidence="6" id="KW-0175">Coiled coil</keyword>
<dbReference type="InterPro" id="IPR003593">
    <property type="entry name" value="AAA+_ATPase"/>
</dbReference>
<keyword evidence="5" id="KW-0804">Transcription</keyword>
<protein>
    <submittedName>
        <fullName evidence="10">Sigma 54-interacting transcriptional regulator</fullName>
    </submittedName>
</protein>
<dbReference type="InterPro" id="IPR002197">
    <property type="entry name" value="HTH_Fis"/>
</dbReference>
<dbReference type="SMART" id="SM00091">
    <property type="entry name" value="PAS"/>
    <property type="match status" value="1"/>
</dbReference>
<dbReference type="PROSITE" id="PS50113">
    <property type="entry name" value="PAC"/>
    <property type="match status" value="1"/>
</dbReference>
<dbReference type="InterPro" id="IPR027417">
    <property type="entry name" value="P-loop_NTPase"/>
</dbReference>
<name>A0AAU8IFW7_9BACL</name>
<feature type="coiled-coil region" evidence="6">
    <location>
        <begin position="202"/>
        <end position="229"/>
    </location>
</feature>
<dbReference type="AlphaFoldDB" id="A0AAU8IFW7"/>
<dbReference type="InterPro" id="IPR025944">
    <property type="entry name" value="Sigma_54_int_dom_CS"/>
</dbReference>
<accession>A0AAU8IFW7</accession>
<dbReference type="PROSITE" id="PS50045">
    <property type="entry name" value="SIGMA54_INTERACT_4"/>
    <property type="match status" value="1"/>
</dbReference>
<dbReference type="Pfam" id="PF00158">
    <property type="entry name" value="Sigma54_activat"/>
    <property type="match status" value="1"/>
</dbReference>
<dbReference type="InterPro" id="IPR035965">
    <property type="entry name" value="PAS-like_dom_sf"/>
</dbReference>
<dbReference type="CDD" id="cd00130">
    <property type="entry name" value="PAS"/>
    <property type="match status" value="1"/>
</dbReference>
<organism evidence="10">
    <name type="scientific">Sporolactobacillus sp. Y61</name>
    <dbReference type="NCBI Taxonomy" id="3160863"/>
    <lineage>
        <taxon>Bacteria</taxon>
        <taxon>Bacillati</taxon>
        <taxon>Bacillota</taxon>
        <taxon>Bacilli</taxon>
        <taxon>Bacillales</taxon>
        <taxon>Sporolactobacillaceae</taxon>
        <taxon>Sporolactobacillus</taxon>
    </lineage>
</organism>
<sequence>MDYFFLEKLQSIGVFTFNHQRKVCFYNQLAQDYQSQFNQIMDLTFSGATFYSICSKPAEVQIITDQNDYFAFIKPVDKLVRLISEKEELQTIQTEFNQLIDSSFDGIVFSDNEGIILYQNPAYEKIAGLSTKFCVGKSLKTLQDEGIINVSASLRALAENRPVTVNQKINTGASVLVTATPIHDKNGSISKVVNNVRDLTYLQSLEKEVKDLEAEKKVVYQELEVLKSQTDTELSIVAHSEKMQFVIERALRVAQIDSIVLIQGESGVGKEKIVDLIHKKSRRSNGSLIKVNCGAIPETLLESELFGYESGSFTGAHHKGKPGLFEAANKGTIFLDEIGEMSLPLQVKLLRVLQEFEIVRVGGSKPISIDVRVIAATNKDLNKMSEEGMFRKDLYYRLNIIPIVIPPLRERKEDIVPLIYHFLKSINYKYGFQRSFSKDALDRLQKYKWPGNVRELRNLVERMVLMNHKSQIDVLDIHNEMTLNQDRKFSSKTSSDSMLADPKPLKKTMAELESHIIQDTINKAPSVRAAASILQIDPSTLVRKMQKYHIKKGKKTDKSSIHSF</sequence>
<keyword evidence="1" id="KW-0547">Nucleotide-binding</keyword>
<dbReference type="NCBIfam" id="TIGR00229">
    <property type="entry name" value="sensory_box"/>
    <property type="match status" value="1"/>
</dbReference>
<dbReference type="InterPro" id="IPR025943">
    <property type="entry name" value="Sigma_54_int_dom_ATP-bd_2"/>
</dbReference>
<dbReference type="PROSITE" id="PS00688">
    <property type="entry name" value="SIGMA54_INTERACT_3"/>
    <property type="match status" value="1"/>
</dbReference>
<dbReference type="SUPFAM" id="SSF55785">
    <property type="entry name" value="PYP-like sensor domain (PAS domain)"/>
    <property type="match status" value="1"/>
</dbReference>
<evidence type="ECO:0000256" key="5">
    <source>
        <dbReference type="ARBA" id="ARBA00023163"/>
    </source>
</evidence>
<evidence type="ECO:0000256" key="6">
    <source>
        <dbReference type="SAM" id="Coils"/>
    </source>
</evidence>
<dbReference type="InterPro" id="IPR000014">
    <property type="entry name" value="PAS"/>
</dbReference>
<keyword evidence="4" id="KW-0238">DNA-binding</keyword>
<gene>
    <name evidence="10" type="ORF">ABNN70_14810</name>
</gene>
<feature type="domain" description="PAS" evidence="8">
    <location>
        <begin position="92"/>
        <end position="161"/>
    </location>
</feature>
<dbReference type="Pfam" id="PF25601">
    <property type="entry name" value="AAA_lid_14"/>
    <property type="match status" value="1"/>
</dbReference>
<dbReference type="Pfam" id="PF02954">
    <property type="entry name" value="HTH_8"/>
    <property type="match status" value="1"/>
</dbReference>
<reference evidence="10" key="1">
    <citation type="submission" date="2024-06" db="EMBL/GenBank/DDBJ databases">
        <authorList>
            <person name="Fan A."/>
            <person name="Zhang F.Y."/>
            <person name="Zhang L."/>
        </authorList>
    </citation>
    <scope>NUCLEOTIDE SEQUENCE</scope>
    <source>
        <strain evidence="10">Y61</strain>
    </source>
</reference>
<dbReference type="Pfam" id="PF00989">
    <property type="entry name" value="PAS"/>
    <property type="match status" value="1"/>
</dbReference>
<dbReference type="Gene3D" id="3.40.50.300">
    <property type="entry name" value="P-loop containing nucleotide triphosphate hydrolases"/>
    <property type="match status" value="1"/>
</dbReference>
<dbReference type="Gene3D" id="1.10.8.60">
    <property type="match status" value="1"/>
</dbReference>
<evidence type="ECO:0000256" key="3">
    <source>
        <dbReference type="ARBA" id="ARBA00023015"/>
    </source>
</evidence>
<dbReference type="InterPro" id="IPR025662">
    <property type="entry name" value="Sigma_54_int_dom_ATP-bd_1"/>
</dbReference>
<dbReference type="RefSeq" id="WP_353948239.1">
    <property type="nucleotide sequence ID" value="NZ_CP159510.1"/>
</dbReference>
<dbReference type="PANTHER" id="PTHR32071:SF57">
    <property type="entry name" value="C4-DICARBOXYLATE TRANSPORT TRANSCRIPTIONAL REGULATORY PROTEIN DCTD"/>
    <property type="match status" value="1"/>
</dbReference>
<dbReference type="InterPro" id="IPR013767">
    <property type="entry name" value="PAS_fold"/>
</dbReference>
<dbReference type="InterPro" id="IPR002078">
    <property type="entry name" value="Sigma_54_int"/>
</dbReference>
<dbReference type="PROSITE" id="PS50112">
    <property type="entry name" value="PAS"/>
    <property type="match status" value="1"/>
</dbReference>
<dbReference type="EMBL" id="CP159510">
    <property type="protein sequence ID" value="XCJ16880.1"/>
    <property type="molecule type" value="Genomic_DNA"/>
</dbReference>
<dbReference type="InterPro" id="IPR009057">
    <property type="entry name" value="Homeodomain-like_sf"/>
</dbReference>
<dbReference type="InterPro" id="IPR058031">
    <property type="entry name" value="AAA_lid_NorR"/>
</dbReference>
<evidence type="ECO:0000259" key="7">
    <source>
        <dbReference type="PROSITE" id="PS50045"/>
    </source>
</evidence>
<proteinExistence type="predicted"/>
<evidence type="ECO:0000256" key="1">
    <source>
        <dbReference type="ARBA" id="ARBA00022741"/>
    </source>
</evidence>
<dbReference type="SUPFAM" id="SSF52540">
    <property type="entry name" value="P-loop containing nucleoside triphosphate hydrolases"/>
    <property type="match status" value="1"/>
</dbReference>
<dbReference type="GO" id="GO:0005524">
    <property type="term" value="F:ATP binding"/>
    <property type="evidence" value="ECO:0007669"/>
    <property type="project" value="UniProtKB-KW"/>
</dbReference>
<dbReference type="SMART" id="SM00382">
    <property type="entry name" value="AAA"/>
    <property type="match status" value="1"/>
</dbReference>
<dbReference type="GO" id="GO:0043565">
    <property type="term" value="F:sequence-specific DNA binding"/>
    <property type="evidence" value="ECO:0007669"/>
    <property type="project" value="InterPro"/>
</dbReference>
<dbReference type="PROSITE" id="PS00675">
    <property type="entry name" value="SIGMA54_INTERACT_1"/>
    <property type="match status" value="1"/>
</dbReference>
<dbReference type="CDD" id="cd00009">
    <property type="entry name" value="AAA"/>
    <property type="match status" value="1"/>
</dbReference>
<evidence type="ECO:0000259" key="9">
    <source>
        <dbReference type="PROSITE" id="PS50113"/>
    </source>
</evidence>
<dbReference type="InterPro" id="IPR000700">
    <property type="entry name" value="PAS-assoc_C"/>
</dbReference>
<keyword evidence="2" id="KW-0067">ATP-binding</keyword>
<dbReference type="Gene3D" id="1.10.10.60">
    <property type="entry name" value="Homeodomain-like"/>
    <property type="match status" value="1"/>
</dbReference>
<evidence type="ECO:0000256" key="2">
    <source>
        <dbReference type="ARBA" id="ARBA00022840"/>
    </source>
</evidence>
<dbReference type="SUPFAM" id="SSF46689">
    <property type="entry name" value="Homeodomain-like"/>
    <property type="match status" value="1"/>
</dbReference>
<dbReference type="PROSITE" id="PS00676">
    <property type="entry name" value="SIGMA54_INTERACT_2"/>
    <property type="match status" value="1"/>
</dbReference>
<dbReference type="GO" id="GO:0006355">
    <property type="term" value="P:regulation of DNA-templated transcription"/>
    <property type="evidence" value="ECO:0007669"/>
    <property type="project" value="InterPro"/>
</dbReference>
<evidence type="ECO:0000256" key="4">
    <source>
        <dbReference type="ARBA" id="ARBA00023125"/>
    </source>
</evidence>
<keyword evidence="3" id="KW-0805">Transcription regulation</keyword>
<dbReference type="PANTHER" id="PTHR32071">
    <property type="entry name" value="TRANSCRIPTIONAL REGULATORY PROTEIN"/>
    <property type="match status" value="1"/>
</dbReference>
<dbReference type="FunFam" id="3.40.50.300:FF:000006">
    <property type="entry name" value="DNA-binding transcriptional regulator NtrC"/>
    <property type="match status" value="1"/>
</dbReference>
<evidence type="ECO:0000313" key="10">
    <source>
        <dbReference type="EMBL" id="XCJ16880.1"/>
    </source>
</evidence>